<keyword evidence="2" id="KW-1185">Reference proteome</keyword>
<evidence type="ECO:0000313" key="1">
    <source>
        <dbReference type="EMBL" id="VDK61311.1"/>
    </source>
</evidence>
<gene>
    <name evidence="1" type="ORF">GPUH_LOCUS8221</name>
</gene>
<evidence type="ECO:0000313" key="2">
    <source>
        <dbReference type="Proteomes" id="UP000271098"/>
    </source>
</evidence>
<dbReference type="WBParaSite" id="GPUH_0000823201-mRNA-1">
    <property type="protein sequence ID" value="GPUH_0000823201-mRNA-1"/>
    <property type="gene ID" value="GPUH_0000823201"/>
</dbReference>
<evidence type="ECO:0000313" key="3">
    <source>
        <dbReference type="WBParaSite" id="GPUH_0000823201-mRNA-1"/>
    </source>
</evidence>
<name>A0A183DHN2_9BILA</name>
<organism evidence="3">
    <name type="scientific">Gongylonema pulchrum</name>
    <dbReference type="NCBI Taxonomy" id="637853"/>
    <lineage>
        <taxon>Eukaryota</taxon>
        <taxon>Metazoa</taxon>
        <taxon>Ecdysozoa</taxon>
        <taxon>Nematoda</taxon>
        <taxon>Chromadorea</taxon>
        <taxon>Rhabditida</taxon>
        <taxon>Spirurina</taxon>
        <taxon>Spiruromorpha</taxon>
        <taxon>Spiruroidea</taxon>
        <taxon>Gongylonematidae</taxon>
        <taxon>Gongylonema</taxon>
    </lineage>
</organism>
<protein>
    <submittedName>
        <fullName evidence="3">DAO domain-containing protein</fullName>
    </submittedName>
</protein>
<dbReference type="AlphaFoldDB" id="A0A183DHN2"/>
<accession>A0A183DHN2</accession>
<dbReference type="EMBL" id="UYRT01023353">
    <property type="protein sequence ID" value="VDK61311.1"/>
    <property type="molecule type" value="Genomic_DNA"/>
</dbReference>
<dbReference type="InterPro" id="IPR036188">
    <property type="entry name" value="FAD/NAD-bd_sf"/>
</dbReference>
<dbReference type="Gene3D" id="3.30.9.10">
    <property type="entry name" value="D-Amino Acid Oxidase, subunit A, domain 2"/>
    <property type="match status" value="1"/>
</dbReference>
<reference evidence="3" key="1">
    <citation type="submission" date="2016-06" db="UniProtKB">
        <authorList>
            <consortium name="WormBaseParasite"/>
        </authorList>
    </citation>
    <scope>IDENTIFICATION</scope>
</reference>
<dbReference type="SUPFAM" id="SSF51905">
    <property type="entry name" value="FAD/NAD(P)-binding domain"/>
    <property type="match status" value="1"/>
</dbReference>
<dbReference type="Gene3D" id="3.50.50.60">
    <property type="entry name" value="FAD/NAD(P)-binding domain"/>
    <property type="match status" value="1"/>
</dbReference>
<dbReference type="Proteomes" id="UP000271098">
    <property type="component" value="Unassembled WGS sequence"/>
</dbReference>
<reference evidence="1 2" key="2">
    <citation type="submission" date="2018-11" db="EMBL/GenBank/DDBJ databases">
        <authorList>
            <consortium name="Pathogen Informatics"/>
        </authorList>
    </citation>
    <scope>NUCLEOTIDE SEQUENCE [LARGE SCALE GENOMIC DNA]</scope>
</reference>
<sequence>MLEHCRVEEVLTDKEKKVIGVRTNRGTFDTGCYVDATGIWCGTTLVSRAPSRRVVITAHPATYTYLSTKHLPEKDINNKTPSTLLMLFFEESCSSANKN</sequence>
<proteinExistence type="predicted"/>